<dbReference type="InterPro" id="IPR036028">
    <property type="entry name" value="SH3-like_dom_sf"/>
</dbReference>
<accession>A0AAW0GRQ1</accession>
<feature type="compositionally biased region" description="Acidic residues" evidence="3">
    <location>
        <begin position="258"/>
        <end position="267"/>
    </location>
</feature>
<evidence type="ECO:0000256" key="1">
    <source>
        <dbReference type="ARBA" id="ARBA00022443"/>
    </source>
</evidence>
<evidence type="ECO:0008006" key="8">
    <source>
        <dbReference type="Google" id="ProtNLM"/>
    </source>
</evidence>
<organism evidence="6 7">
    <name type="scientific">Cerrena zonata</name>
    <dbReference type="NCBI Taxonomy" id="2478898"/>
    <lineage>
        <taxon>Eukaryota</taxon>
        <taxon>Fungi</taxon>
        <taxon>Dikarya</taxon>
        <taxon>Basidiomycota</taxon>
        <taxon>Agaricomycotina</taxon>
        <taxon>Agaricomycetes</taxon>
        <taxon>Polyporales</taxon>
        <taxon>Cerrenaceae</taxon>
        <taxon>Cerrena</taxon>
    </lineage>
</organism>
<dbReference type="PROSITE" id="PS50002">
    <property type="entry name" value="SH3"/>
    <property type="match status" value="1"/>
</dbReference>
<feature type="compositionally biased region" description="Polar residues" evidence="3">
    <location>
        <begin position="667"/>
        <end position="692"/>
    </location>
</feature>
<feature type="region of interest" description="Disordered" evidence="3">
    <location>
        <begin position="664"/>
        <end position="875"/>
    </location>
</feature>
<feature type="compositionally biased region" description="Polar residues" evidence="3">
    <location>
        <begin position="742"/>
        <end position="756"/>
    </location>
</feature>
<feature type="compositionally biased region" description="Polar residues" evidence="3">
    <location>
        <begin position="440"/>
        <end position="477"/>
    </location>
</feature>
<feature type="region of interest" description="Disordered" evidence="3">
    <location>
        <begin position="38"/>
        <end position="129"/>
    </location>
</feature>
<dbReference type="InterPro" id="IPR001660">
    <property type="entry name" value="SAM"/>
</dbReference>
<sequence length="950" mass="102098">MPDYVYALHNFVPEKPDEVPFKVGDRIEVIERDELYQDGWWQGRNPQGEIGLFPQSYTSPNPPPPPAGLPGSSSGPIQKTDSTSSESSVMVPIALDTLTEEPESSTTNATATPDHETRERTLSQGNGEVMQATMTDVQRAIEQLGRNDRDGTRSFSFVSSQGDYTDRSGTETEAESEDEGGLGWHKGAREKLAMRAKRENEERQAKEQAESGPSTPMRITAPPIDVEMSDDSEGEDDVEHLRRARESYTSGGIRHISEDDEEGEDEGEAPKAPAQQLKSPQYDRANHHIEPSEDFIVPLPDDSDIPTATATQATFPVSISSDTAKAPSPIPASPTADTPPPQKLATPPASPAPIPAAVDPAPMASSSSTLSVTSIPAAVDPKSETPVFSQQTISQPIFSPASLKSMPSTIRIGQQLPFSSPPAGESPTASTIGSVGPSGSVHSTLTPATTVPSLNSATPVTSPAPQKQTSLPSSTKSVPKPTEWSVDDVVEWLKSKGIDQPTCDKFIEQEISGDVLLELNQDILKNEIGVTAFGKRVRIMNFITELKRPPSPSESEKQAAAAASRAQSIKYSHSHTPSMGSSAQHSFHSGGPYYTGPQFSPVSSQLISSPSAPPGSAMGNTFLTAENSPHASEFGSHGWRASDPGSIHGTAVGEQQVRDHVGLGFGLQNSSSSPTVNLNGKAQKNRPSQLLLSPSDGALKASAIIDQRSPKRHEDRDVLSDSETAHNLDAKQKRRRLFGRSAESSSLNDKASSLKDNASRHSKDPSTPVSASASPNDPKSSVFEDETAPSRRQSRKRHSGERKASDRLSLFGSPFTSTIGKSRKPPPRLSTAVEDKPHLSTFSRIVGGGDRRAGRPSTSDGVRSKDKSKETSNERAILRKRTTSTAAETTKPCCYSSTLFRLWDLTWNVERVFLSRLVPPTIMVGCARRAIGTIRGRQDISYSRVLICMS</sequence>
<dbReference type="CDD" id="cd00174">
    <property type="entry name" value="SH3"/>
    <property type="match status" value="1"/>
</dbReference>
<feature type="domain" description="SAM" evidence="5">
    <location>
        <begin position="484"/>
        <end position="549"/>
    </location>
</feature>
<feature type="compositionally biased region" description="Acidic residues" evidence="3">
    <location>
        <begin position="227"/>
        <end position="238"/>
    </location>
</feature>
<protein>
    <recommendedName>
        <fullName evidence="8">SH3 domain-containing protein</fullName>
    </recommendedName>
</protein>
<dbReference type="EMBL" id="JASBNA010000001">
    <property type="protein sequence ID" value="KAK7696068.1"/>
    <property type="molecule type" value="Genomic_DNA"/>
</dbReference>
<feature type="compositionally biased region" description="Polar residues" evidence="3">
    <location>
        <begin position="153"/>
        <end position="163"/>
    </location>
</feature>
<proteinExistence type="predicted"/>
<evidence type="ECO:0000256" key="2">
    <source>
        <dbReference type="PROSITE-ProRule" id="PRU00192"/>
    </source>
</evidence>
<feature type="compositionally biased region" description="Basic and acidic residues" evidence="3">
    <location>
        <begin position="708"/>
        <end position="731"/>
    </location>
</feature>
<feature type="domain" description="SH3" evidence="4">
    <location>
        <begin position="1"/>
        <end position="63"/>
    </location>
</feature>
<dbReference type="CDD" id="cd09535">
    <property type="entry name" value="SAM_BOI-like_fungal"/>
    <property type="match status" value="1"/>
</dbReference>
<evidence type="ECO:0000259" key="4">
    <source>
        <dbReference type="PROSITE" id="PS50002"/>
    </source>
</evidence>
<feature type="compositionally biased region" description="Polar residues" evidence="3">
    <location>
        <begin position="618"/>
        <end position="630"/>
    </location>
</feature>
<feature type="compositionally biased region" description="Pro residues" evidence="3">
    <location>
        <begin position="328"/>
        <end position="354"/>
    </location>
</feature>
<dbReference type="PROSITE" id="PS50105">
    <property type="entry name" value="SAM_DOMAIN"/>
    <property type="match status" value="1"/>
</dbReference>
<feature type="compositionally biased region" description="Basic and acidic residues" evidence="3">
    <location>
        <begin position="862"/>
        <end position="875"/>
    </location>
</feature>
<feature type="compositionally biased region" description="Polar residues" evidence="3">
    <location>
        <begin position="765"/>
        <end position="779"/>
    </location>
</feature>
<dbReference type="InterPro" id="IPR013761">
    <property type="entry name" value="SAM/pointed_sf"/>
</dbReference>
<dbReference type="PANTHER" id="PTHR45929">
    <property type="entry name" value="JAK PATHWAY SIGNAL TRANSDUCTION ADAPTOR MOLECULE"/>
    <property type="match status" value="1"/>
</dbReference>
<dbReference type="SUPFAM" id="SSF50044">
    <property type="entry name" value="SH3-domain"/>
    <property type="match status" value="1"/>
</dbReference>
<feature type="compositionally biased region" description="Basic and acidic residues" evidence="3">
    <location>
        <begin position="187"/>
        <end position="209"/>
    </location>
</feature>
<evidence type="ECO:0000313" key="6">
    <source>
        <dbReference type="EMBL" id="KAK7696068.1"/>
    </source>
</evidence>
<feature type="region of interest" description="Disordered" evidence="3">
    <location>
        <begin position="413"/>
        <end position="482"/>
    </location>
</feature>
<dbReference type="SUPFAM" id="SSF47769">
    <property type="entry name" value="SAM/Pointed domain"/>
    <property type="match status" value="1"/>
</dbReference>
<feature type="region of interest" description="Disordered" evidence="3">
    <location>
        <begin position="144"/>
        <end position="400"/>
    </location>
</feature>
<evidence type="ECO:0000313" key="7">
    <source>
        <dbReference type="Proteomes" id="UP001385951"/>
    </source>
</evidence>
<dbReference type="Gene3D" id="1.10.150.50">
    <property type="entry name" value="Transcription Factor, Ets-1"/>
    <property type="match status" value="1"/>
</dbReference>
<feature type="compositionally biased region" description="Low complexity" evidence="3">
    <location>
        <begin position="558"/>
        <end position="568"/>
    </location>
</feature>
<keyword evidence="7" id="KW-1185">Reference proteome</keyword>
<feature type="compositionally biased region" description="Low complexity" evidence="3">
    <location>
        <begin position="355"/>
        <end position="374"/>
    </location>
</feature>
<evidence type="ECO:0000259" key="5">
    <source>
        <dbReference type="PROSITE" id="PS50105"/>
    </source>
</evidence>
<dbReference type="InterPro" id="IPR001452">
    <property type="entry name" value="SH3_domain"/>
</dbReference>
<comment type="caution">
    <text evidence="6">The sequence shown here is derived from an EMBL/GenBank/DDBJ whole genome shotgun (WGS) entry which is preliminary data.</text>
</comment>
<dbReference type="Pfam" id="PF07647">
    <property type="entry name" value="SAM_2"/>
    <property type="match status" value="1"/>
</dbReference>
<dbReference type="PANTHER" id="PTHR45929:SF3">
    <property type="entry name" value="JAK PATHWAY SIGNAL TRANSDUCTION ADAPTOR MOLECULE"/>
    <property type="match status" value="1"/>
</dbReference>
<evidence type="ECO:0000256" key="3">
    <source>
        <dbReference type="SAM" id="MobiDB-lite"/>
    </source>
</evidence>
<feature type="compositionally biased region" description="Polar residues" evidence="3">
    <location>
        <begin position="386"/>
        <end position="397"/>
    </location>
</feature>
<feature type="compositionally biased region" description="Polar residues" evidence="3">
    <location>
        <begin position="77"/>
        <end position="88"/>
    </location>
</feature>
<dbReference type="Proteomes" id="UP001385951">
    <property type="component" value="Unassembled WGS sequence"/>
</dbReference>
<feature type="compositionally biased region" description="Polar residues" evidence="3">
    <location>
        <begin position="569"/>
        <end position="587"/>
    </location>
</feature>
<feature type="region of interest" description="Disordered" evidence="3">
    <location>
        <begin position="547"/>
        <end position="649"/>
    </location>
</feature>
<keyword evidence="1 2" id="KW-0728">SH3 domain</keyword>
<feature type="compositionally biased region" description="Polar residues" evidence="3">
    <location>
        <begin position="306"/>
        <end position="323"/>
    </location>
</feature>
<feature type="compositionally biased region" description="Low complexity" evidence="3">
    <location>
        <begin position="600"/>
        <end position="617"/>
    </location>
</feature>
<dbReference type="Gene3D" id="2.30.30.40">
    <property type="entry name" value="SH3 Domains"/>
    <property type="match status" value="1"/>
</dbReference>
<dbReference type="Pfam" id="PF14604">
    <property type="entry name" value="SH3_9"/>
    <property type="match status" value="1"/>
</dbReference>
<dbReference type="AlphaFoldDB" id="A0AAW0GRQ1"/>
<gene>
    <name evidence="6" type="ORF">QCA50_000710</name>
</gene>
<dbReference type="SMART" id="SM00454">
    <property type="entry name" value="SAM"/>
    <property type="match status" value="1"/>
</dbReference>
<name>A0AAW0GRQ1_9APHY</name>
<dbReference type="SMART" id="SM00326">
    <property type="entry name" value="SH3"/>
    <property type="match status" value="1"/>
</dbReference>
<dbReference type="InterPro" id="IPR050670">
    <property type="entry name" value="STAM"/>
</dbReference>
<reference evidence="6 7" key="1">
    <citation type="submission" date="2022-09" db="EMBL/GenBank/DDBJ databases">
        <authorList>
            <person name="Palmer J.M."/>
        </authorList>
    </citation>
    <scope>NUCLEOTIDE SEQUENCE [LARGE SCALE GENOMIC DNA]</scope>
    <source>
        <strain evidence="6 7">DSM 7382</strain>
    </source>
</reference>